<dbReference type="EMBL" id="JALPRF010000001">
    <property type="protein sequence ID" value="MCK8491308.1"/>
    <property type="molecule type" value="Genomic_DNA"/>
</dbReference>
<feature type="transmembrane region" description="Helical" evidence="1">
    <location>
        <begin position="203"/>
        <end position="222"/>
    </location>
</feature>
<feature type="transmembrane region" description="Helical" evidence="1">
    <location>
        <begin position="278"/>
        <end position="295"/>
    </location>
</feature>
<evidence type="ECO:0008006" key="4">
    <source>
        <dbReference type="Google" id="ProtNLM"/>
    </source>
</evidence>
<comment type="caution">
    <text evidence="2">The sequence shown here is derived from an EMBL/GenBank/DDBJ whole genome shotgun (WGS) entry which is preliminary data.</text>
</comment>
<feature type="transmembrane region" description="Helical" evidence="1">
    <location>
        <begin position="228"/>
        <end position="247"/>
    </location>
</feature>
<reference evidence="2 3" key="1">
    <citation type="submission" date="2022-04" db="EMBL/GenBank/DDBJ databases">
        <title>Spirosoma sp. strain RP8 genome sequencing and assembly.</title>
        <authorList>
            <person name="Jung Y."/>
        </authorList>
    </citation>
    <scope>NUCLEOTIDE SEQUENCE [LARGE SCALE GENOMIC DNA]</scope>
    <source>
        <strain evidence="2 3">RP8</strain>
    </source>
</reference>
<proteinExistence type="predicted"/>
<keyword evidence="3" id="KW-1185">Reference proteome</keyword>
<keyword evidence="1" id="KW-0812">Transmembrane</keyword>
<dbReference type="RefSeq" id="WP_248476033.1">
    <property type="nucleotide sequence ID" value="NZ_JALPRF010000001.1"/>
</dbReference>
<evidence type="ECO:0000313" key="3">
    <source>
        <dbReference type="Proteomes" id="UP001202180"/>
    </source>
</evidence>
<organism evidence="2 3">
    <name type="scientific">Spirosoma liriopis</name>
    <dbReference type="NCBI Taxonomy" id="2937440"/>
    <lineage>
        <taxon>Bacteria</taxon>
        <taxon>Pseudomonadati</taxon>
        <taxon>Bacteroidota</taxon>
        <taxon>Cytophagia</taxon>
        <taxon>Cytophagales</taxon>
        <taxon>Cytophagaceae</taxon>
        <taxon>Spirosoma</taxon>
    </lineage>
</organism>
<gene>
    <name evidence="2" type="ORF">M0L20_05555</name>
</gene>
<feature type="transmembrane region" description="Helical" evidence="1">
    <location>
        <begin position="62"/>
        <end position="81"/>
    </location>
</feature>
<feature type="transmembrane region" description="Helical" evidence="1">
    <location>
        <begin position="156"/>
        <end position="173"/>
    </location>
</feature>
<name>A0ABT0HGL9_9BACT</name>
<accession>A0ABT0HGL9</accession>
<protein>
    <recommendedName>
        <fullName evidence="4">Glycosyltransferase family 39 protein</fullName>
    </recommendedName>
</protein>
<dbReference type="Proteomes" id="UP001202180">
    <property type="component" value="Unassembled WGS sequence"/>
</dbReference>
<feature type="transmembrane region" description="Helical" evidence="1">
    <location>
        <begin position="93"/>
        <end position="114"/>
    </location>
</feature>
<evidence type="ECO:0000313" key="2">
    <source>
        <dbReference type="EMBL" id="MCK8491308.1"/>
    </source>
</evidence>
<keyword evidence="1" id="KW-0472">Membrane</keyword>
<feature type="transmembrane region" description="Helical" evidence="1">
    <location>
        <begin position="24"/>
        <end position="50"/>
    </location>
</feature>
<sequence>MQKLQIWDTVHQANMRLRLFLPVLWSFFHSILAIYLLQVALGIAQMYMILRLVYEHTQDRLQAFYFTAGFSGLYAGAAYYLDVYAYGDAFGYAFLIAALFFRRPFFIASAIFLAAWVDERTLFNASYIVLYHWLALYRPDREQPILFRVKKPTPQALAVIAGGVVYMAVRVYLSKHYHIAMSIGGPSLFFHVREAIRSFGIRLYSGFESFWLLIVSMIGTLIYYKKYILLAMILPLLAVTTFTMLMAGDFTRTISYGFPIIFLSFSICRQVYENDHMRLLLLSISLLATLFFPLIY</sequence>
<keyword evidence="1" id="KW-1133">Transmembrane helix</keyword>
<evidence type="ECO:0000256" key="1">
    <source>
        <dbReference type="SAM" id="Phobius"/>
    </source>
</evidence>